<dbReference type="KEGG" id="pda:103695913"/>
<gene>
    <name evidence="3" type="primary">LOC103695913</name>
</gene>
<dbReference type="Proteomes" id="UP000228380">
    <property type="component" value="Chromosome 4"/>
</dbReference>
<reference evidence="2" key="1">
    <citation type="journal article" date="2019" name="Nat. Commun.">
        <title>Genome-wide association mapping of date palm fruit traits.</title>
        <authorList>
            <person name="Hazzouri K.M."/>
            <person name="Gros-Balthazard M."/>
            <person name="Flowers J.M."/>
            <person name="Copetti D."/>
            <person name="Lemansour A."/>
            <person name="Lebrun M."/>
            <person name="Masmoudi K."/>
            <person name="Ferrand S."/>
            <person name="Dhar M.I."/>
            <person name="Fresquez Z.A."/>
            <person name="Rosas U."/>
            <person name="Zhang J."/>
            <person name="Talag J."/>
            <person name="Lee S."/>
            <person name="Kudrna D."/>
            <person name="Powell R.F."/>
            <person name="Leitch I.J."/>
            <person name="Krueger R.R."/>
            <person name="Wing R.A."/>
            <person name="Amiri K.M.A."/>
            <person name="Purugganan M.D."/>
        </authorList>
    </citation>
    <scope>NUCLEOTIDE SEQUENCE [LARGE SCALE GENOMIC DNA]</scope>
    <source>
        <strain evidence="2">cv. Khalas</strain>
    </source>
</reference>
<feature type="region of interest" description="Disordered" evidence="1">
    <location>
        <begin position="1"/>
        <end position="182"/>
    </location>
</feature>
<feature type="region of interest" description="Disordered" evidence="1">
    <location>
        <begin position="470"/>
        <end position="536"/>
    </location>
</feature>
<dbReference type="RefSeq" id="XP_008775581.2">
    <property type="nucleotide sequence ID" value="XM_008777359.3"/>
</dbReference>
<feature type="compositionally biased region" description="Low complexity" evidence="1">
    <location>
        <begin position="320"/>
        <end position="330"/>
    </location>
</feature>
<feature type="compositionally biased region" description="Low complexity" evidence="1">
    <location>
        <begin position="142"/>
        <end position="153"/>
    </location>
</feature>
<dbReference type="PANTHER" id="PTHR32091">
    <property type="entry name" value="EUKARYOTIC TRANSLATION INITIATION FACTOR 4B"/>
    <property type="match status" value="1"/>
</dbReference>
<feature type="compositionally biased region" description="Basic and acidic residues" evidence="1">
    <location>
        <begin position="472"/>
        <end position="528"/>
    </location>
</feature>
<feature type="compositionally biased region" description="Basic and acidic residues" evidence="1">
    <location>
        <begin position="374"/>
        <end position="383"/>
    </location>
</feature>
<evidence type="ECO:0000313" key="3">
    <source>
        <dbReference type="RefSeq" id="XP_008775581.2"/>
    </source>
</evidence>
<feature type="region of interest" description="Disordered" evidence="1">
    <location>
        <begin position="549"/>
        <end position="576"/>
    </location>
</feature>
<feature type="compositionally biased region" description="Low complexity" evidence="1">
    <location>
        <begin position="43"/>
        <end position="55"/>
    </location>
</feature>
<evidence type="ECO:0000256" key="1">
    <source>
        <dbReference type="SAM" id="MobiDB-lite"/>
    </source>
</evidence>
<organism evidence="2 3">
    <name type="scientific">Phoenix dactylifera</name>
    <name type="common">Date palm</name>
    <dbReference type="NCBI Taxonomy" id="42345"/>
    <lineage>
        <taxon>Eukaryota</taxon>
        <taxon>Viridiplantae</taxon>
        <taxon>Streptophyta</taxon>
        <taxon>Embryophyta</taxon>
        <taxon>Tracheophyta</taxon>
        <taxon>Spermatophyta</taxon>
        <taxon>Magnoliopsida</taxon>
        <taxon>Liliopsida</taxon>
        <taxon>Arecaceae</taxon>
        <taxon>Coryphoideae</taxon>
        <taxon>Phoeniceae</taxon>
        <taxon>Phoenix</taxon>
    </lineage>
</organism>
<feature type="compositionally biased region" description="Basic and acidic residues" evidence="1">
    <location>
        <begin position="94"/>
        <end position="104"/>
    </location>
</feature>
<name>A0A8B7BFQ8_PHODC</name>
<protein>
    <submittedName>
        <fullName evidence="3">Chromatin-remodeling ATPase INO80-like</fullName>
    </submittedName>
</protein>
<dbReference type="OrthoDB" id="48651at2759"/>
<accession>A0A8B7BFQ8</accession>
<dbReference type="AlphaFoldDB" id="A0A8B7BFQ8"/>
<dbReference type="GO" id="GO:0003729">
    <property type="term" value="F:mRNA binding"/>
    <property type="evidence" value="ECO:0007669"/>
    <property type="project" value="TreeGrafter"/>
</dbReference>
<keyword evidence="2" id="KW-1185">Reference proteome</keyword>
<dbReference type="GO" id="GO:0003743">
    <property type="term" value="F:translation initiation factor activity"/>
    <property type="evidence" value="ECO:0007669"/>
    <property type="project" value="InterPro"/>
</dbReference>
<evidence type="ECO:0000313" key="2">
    <source>
        <dbReference type="Proteomes" id="UP000228380"/>
    </source>
</evidence>
<dbReference type="InterPro" id="IPR010433">
    <property type="entry name" value="EIF-4B_pln"/>
</dbReference>
<feature type="region of interest" description="Disordered" evidence="1">
    <location>
        <begin position="286"/>
        <end position="408"/>
    </location>
</feature>
<proteinExistence type="predicted"/>
<sequence length="598" mass="65934">MSKKKSFSGSTTMTLKDFHGGSIPSELPLPSAPGVSVRPPDRPGAWGPAAIGAAARADHHRPRPGSAGGATGSGSRAFDERPPAFLSHPAHIGRHFDEDERKPFDASSAPRRFTTADPARPAPPAAARSDQKRPISSPVTQPSPVSGFPPSSGNTVGPAPNAWAARKEPGSEPLPAHSTTTMWSASRLAQASAVEKVSSGRWQSKPPEVEVIRFQETEVLDRRFGDSVRIVDDGDWDDERERIRSMAYPEAKERTLPGFYTDGARDWERVRSPVYPEVKERNAANLCNEGARPVSNEGRFSGSQLHQQGPVEVLERPKLKLLPRTKPLEPSSETQGIDDKQGYQPPVSSVQVESAHEMHVTTNPPKPGSAGADSESRAVERPRLNLKPRSLPVEQSDESAERERQTVFGGARPREVVLKERGIDVVAPNDLDMTEPANRVKSDLLKTDLKLEPAPTVRLGERTETFTLGQKAGRDFERKDHRADVERMDVQRSSWRNENRRATREIEKPMEQPRPEPDTWRKPVEQPKPDVPGARLGKAVSALELAQAFSKSVSDGRSENRFTSQRSLPGRTQVPFSRLTDNSKVFYSRSPQRQINGY</sequence>
<dbReference type="PANTHER" id="PTHR32091:SF4">
    <property type="entry name" value="OS07G0546100 PROTEIN"/>
    <property type="match status" value="1"/>
</dbReference>
<feature type="compositionally biased region" description="Low complexity" evidence="1">
    <location>
        <begin position="109"/>
        <end position="119"/>
    </location>
</feature>
<reference evidence="3" key="2">
    <citation type="submission" date="2025-08" db="UniProtKB">
        <authorList>
            <consortium name="RefSeq"/>
        </authorList>
    </citation>
    <scope>IDENTIFICATION</scope>
    <source>
        <tissue evidence="3">Young leaves</tissue>
    </source>
</reference>
<dbReference type="GeneID" id="103695913"/>